<keyword evidence="2" id="KW-1185">Reference proteome</keyword>
<organism evidence="1 2">
    <name type="scientific">Macrococcoides bohemicum</name>
    <dbReference type="NCBI Taxonomy" id="1903056"/>
    <lineage>
        <taxon>Bacteria</taxon>
        <taxon>Bacillati</taxon>
        <taxon>Bacillota</taxon>
        <taxon>Bacilli</taxon>
        <taxon>Bacillales</taxon>
        <taxon>Staphylococcaceae</taxon>
        <taxon>Macrococcoides</taxon>
    </lineage>
</organism>
<gene>
    <name evidence="1" type="ORF">KYI11_00285</name>
</gene>
<dbReference type="AlphaFoldDB" id="A0AAE7Q0S1"/>
<dbReference type="Proteomes" id="UP000826802">
    <property type="component" value="Chromosome"/>
</dbReference>
<reference evidence="1 2" key="1">
    <citation type="submission" date="2021-07" db="EMBL/GenBank/DDBJ databases">
        <title>Prevalence and characterization of methicillin-resistant Macrococcus spp. in food producing animals and meat in Switzerland in 2019.</title>
        <authorList>
            <person name="Keller J.E."/>
            <person name="Schwendener S."/>
            <person name="Neuenschwander J."/>
            <person name="Overesch G."/>
            <person name="Perreten V."/>
        </authorList>
    </citation>
    <scope>NUCLEOTIDE SEQUENCE [LARGE SCALE GENOMIC DNA]</scope>
    <source>
        <strain evidence="1 2">19Msa0936</strain>
    </source>
</reference>
<evidence type="ECO:0000313" key="1">
    <source>
        <dbReference type="EMBL" id="QYA42432.1"/>
    </source>
</evidence>
<proteinExistence type="predicted"/>
<sequence>MVVVKYEGSLETLSFFSDAINNVLNQLKDNDEILLTHQYTFDDNNSIFIDLTDFIMIKDTTNFRTAYSYLVNTITNTLFKYIIENYKLKSSIDNDEFTYQLSEGQDLYNYLSNSIKKEISMTKNSENSEKIYNLAVSDNFINEDENSEENFIKGSIYPNNDFKNFKKNEILEKTEEITSHLEVPNGEIKSNIKILSRTKSVNTQDFKPYFKSLGYLHNLNAQDYSNHRFSVTDIVESYSRTIQKKNLLSEGDYRVLRLDSHSEITDFLRKKTKNKGKGQKSYTLVEVISIVAHFYLVKEHKEDLKNNAYYRLVCSNHKYSLSDVLAHNYLKSNISPYSLFDFMCNNKNKSTLNNDRSKLNQFIIDLVANYMIIKHKGSTIINSNDVFAYKTLDCYFNISFTYLLEFYSNKLQLLTLKLIEAHNKNDDYKNYQSPSLDIVLNLLDKIIAKVKHLTKNSLKTSIDISSNSVMETLQSFYNLNNLDNLNHSYLMTNHFSIYPNRASLN</sequence>
<dbReference type="GeneID" id="99096364"/>
<protein>
    <submittedName>
        <fullName evidence="1">Uncharacterized protein</fullName>
    </submittedName>
</protein>
<accession>A0AAE7Q0S1</accession>
<evidence type="ECO:0000313" key="2">
    <source>
        <dbReference type="Proteomes" id="UP000826802"/>
    </source>
</evidence>
<dbReference type="RefSeq" id="WP_203545941.1">
    <property type="nucleotide sequence ID" value="NZ_CP054482.1"/>
</dbReference>
<name>A0AAE7Q0S1_9STAP</name>
<dbReference type="EMBL" id="CP079981">
    <property type="protein sequence ID" value="QYA42432.1"/>
    <property type="molecule type" value="Genomic_DNA"/>
</dbReference>